<evidence type="ECO:0000256" key="1">
    <source>
        <dbReference type="SAM" id="MobiDB-lite"/>
    </source>
</evidence>
<keyword evidence="3" id="KW-1185">Reference proteome</keyword>
<dbReference type="InterPro" id="IPR006175">
    <property type="entry name" value="YjgF/YER057c/UK114"/>
</dbReference>
<dbReference type="PANTHER" id="PTHR43857">
    <property type="entry name" value="BLR7761 PROTEIN"/>
    <property type="match status" value="1"/>
</dbReference>
<dbReference type="Pfam" id="PF01042">
    <property type="entry name" value="Ribonuc_L-PSP"/>
    <property type="match status" value="1"/>
</dbReference>
<dbReference type="Proteomes" id="UP000002357">
    <property type="component" value="Chromosome"/>
</dbReference>
<dbReference type="KEGG" id="sclf:BB341_04810"/>
<dbReference type="PANTHER" id="PTHR43857:SF1">
    <property type="entry name" value="YJGH FAMILY PROTEIN"/>
    <property type="match status" value="1"/>
</dbReference>
<dbReference type="SUPFAM" id="SSF55298">
    <property type="entry name" value="YjgF-like"/>
    <property type="match status" value="1"/>
</dbReference>
<evidence type="ECO:0000313" key="2">
    <source>
        <dbReference type="EMBL" id="EFG09894.1"/>
    </source>
</evidence>
<feature type="region of interest" description="Disordered" evidence="1">
    <location>
        <begin position="1"/>
        <end position="155"/>
    </location>
</feature>
<dbReference type="OrthoDB" id="9815126at2"/>
<feature type="compositionally biased region" description="Basic and acidic residues" evidence="1">
    <location>
        <begin position="8"/>
        <end position="124"/>
    </location>
</feature>
<reference evidence="2 3" key="1">
    <citation type="journal article" date="2010" name="Genome Biol. Evol.">
        <title>The sequence of a 1.8-mb bacterial linear plasmid reveals a rich evolutionary reservoir of secondary metabolic pathways.</title>
        <authorList>
            <person name="Medema M.H."/>
            <person name="Trefzer A."/>
            <person name="Kovalchuk A."/>
            <person name="van den Berg M."/>
            <person name="Mueller U."/>
            <person name="Heijne W."/>
            <person name="Wu L."/>
            <person name="Alam M.T."/>
            <person name="Ronning C.M."/>
            <person name="Nierman W.C."/>
            <person name="Bovenberg R.A.L."/>
            <person name="Breitling R."/>
            <person name="Takano E."/>
        </authorList>
    </citation>
    <scope>NUCLEOTIDE SEQUENCE [LARGE SCALE GENOMIC DNA]</scope>
    <source>
        <strain evidence="3">ATCC 27064 / DSM 738 / JCM 4710 / NBRC 13307 / NCIMB 12785 / NRRL 3585 / VKM Ac-602</strain>
    </source>
</reference>
<accession>E2PUZ7</accession>
<dbReference type="STRING" id="1901.BB341_04810"/>
<evidence type="ECO:0000313" key="3">
    <source>
        <dbReference type="Proteomes" id="UP000002357"/>
    </source>
</evidence>
<dbReference type="CDD" id="cd00448">
    <property type="entry name" value="YjgF_YER057c_UK114_family"/>
    <property type="match status" value="1"/>
</dbReference>
<dbReference type="InterPro" id="IPR035959">
    <property type="entry name" value="RutC-like_sf"/>
</dbReference>
<organism evidence="2 3">
    <name type="scientific">Streptomyces clavuligerus</name>
    <dbReference type="NCBI Taxonomy" id="1901"/>
    <lineage>
        <taxon>Bacteria</taxon>
        <taxon>Bacillati</taxon>
        <taxon>Actinomycetota</taxon>
        <taxon>Actinomycetes</taxon>
        <taxon>Kitasatosporales</taxon>
        <taxon>Streptomycetaceae</taxon>
        <taxon>Streptomyces</taxon>
    </lineage>
</organism>
<dbReference type="eggNOG" id="COG0251">
    <property type="taxonomic scope" value="Bacteria"/>
</dbReference>
<gene>
    <name evidence="2" type="ORF">SCLAV_4821</name>
</gene>
<name>E2PUZ7_STRCL</name>
<proteinExistence type="predicted"/>
<dbReference type="Gene3D" id="3.30.1330.40">
    <property type="entry name" value="RutC-like"/>
    <property type="match status" value="1"/>
</dbReference>
<sequence>MSPKRRPERPDPGPEREYRPGSEREPRPRSAAEPEPERQPDQRPEPGPERRLAPERERRPEPEPQQESESRPEPGPEPERQPDQRPEPGPEPERERRPDQRPEPEPERRAEPERECRPERRPEPEPQQEPEGEARHRRPQRHNPASLPPPTGFSHAVTATGSRLVFLAGQTALDPAGAVVGESLPEQFETALTNLLTALAAAGGTPRDLARVTVWTTDVEEYRAHSAELGRIWRRLVGREYPAMAVIGISRLWDRQALVELDGTAVLP</sequence>
<dbReference type="AlphaFoldDB" id="E2PUZ7"/>
<dbReference type="EMBL" id="CM000913">
    <property type="protein sequence ID" value="EFG09894.1"/>
    <property type="molecule type" value="Genomic_DNA"/>
</dbReference>
<protein>
    <submittedName>
        <fullName evidence="2">Putative endoribonuclease</fullName>
    </submittedName>
</protein>